<accession>A0A423PD40</accession>
<sequence length="100" mass="11124">MYKFFIDKGNLRATAQLLHDAKRVDPELDVDAVEQMLKAKLSALFTPLINTLHLADCPNVYGPVFCMPASSPNGSKTDIVLNLTIRPNDPEIAKWTLEVL</sequence>
<gene>
    <name evidence="1" type="ORF">BK673_01835</name>
</gene>
<evidence type="ECO:0000313" key="1">
    <source>
        <dbReference type="EMBL" id="ROO13839.1"/>
    </source>
</evidence>
<name>A0A423PD40_PSEFL</name>
<dbReference type="Proteomes" id="UP000283619">
    <property type="component" value="Unassembled WGS sequence"/>
</dbReference>
<comment type="caution">
    <text evidence="1">The sequence shown here is derived from an EMBL/GenBank/DDBJ whole genome shotgun (WGS) entry which is preliminary data.</text>
</comment>
<protein>
    <submittedName>
        <fullName evidence="1">Uncharacterized protein</fullName>
    </submittedName>
</protein>
<dbReference type="RefSeq" id="WP_123592859.1">
    <property type="nucleotide sequence ID" value="NZ_MOBZ01000001.1"/>
</dbReference>
<reference evidence="1 2" key="1">
    <citation type="submission" date="2016-10" db="EMBL/GenBank/DDBJ databases">
        <title>Comparative genome analysis of multiple Pseudomonas spp. focuses on biocontrol and plant growth promoting traits.</title>
        <authorList>
            <person name="Tao X.-Y."/>
            <person name="Taylor C.G."/>
        </authorList>
    </citation>
    <scope>NUCLEOTIDE SEQUENCE [LARGE SCALE GENOMIC DNA]</scope>
    <source>
        <strain evidence="1 2">36G2</strain>
    </source>
</reference>
<organism evidence="1 2">
    <name type="scientific">Pseudomonas fluorescens</name>
    <dbReference type="NCBI Taxonomy" id="294"/>
    <lineage>
        <taxon>Bacteria</taxon>
        <taxon>Pseudomonadati</taxon>
        <taxon>Pseudomonadota</taxon>
        <taxon>Gammaproteobacteria</taxon>
        <taxon>Pseudomonadales</taxon>
        <taxon>Pseudomonadaceae</taxon>
        <taxon>Pseudomonas</taxon>
    </lineage>
</organism>
<dbReference type="EMBL" id="MOBZ01000001">
    <property type="protein sequence ID" value="ROO13839.1"/>
    <property type="molecule type" value="Genomic_DNA"/>
</dbReference>
<evidence type="ECO:0000313" key="2">
    <source>
        <dbReference type="Proteomes" id="UP000283619"/>
    </source>
</evidence>
<proteinExistence type="predicted"/>
<dbReference type="AlphaFoldDB" id="A0A423PD40"/>